<dbReference type="PANTHER" id="PTHR33779">
    <property type="entry name" value="EXPRESSED PROTEIN"/>
    <property type="match status" value="1"/>
</dbReference>
<feature type="compositionally biased region" description="Basic and acidic residues" evidence="1">
    <location>
        <begin position="74"/>
        <end position="93"/>
    </location>
</feature>
<dbReference type="InterPro" id="IPR012340">
    <property type="entry name" value="NA-bd_OB-fold"/>
</dbReference>
<proteinExistence type="predicted"/>
<dbReference type="PANTHER" id="PTHR33779:SF11">
    <property type="entry name" value="OS04G0551600 PROTEIN"/>
    <property type="match status" value="1"/>
</dbReference>
<keyword evidence="4" id="KW-1185">Reference proteome</keyword>
<dbReference type="EMBL" id="JAAGAX010000005">
    <property type="protein sequence ID" value="KAF2315400.1"/>
    <property type="molecule type" value="Genomic_DNA"/>
</dbReference>
<organism evidence="3 4">
    <name type="scientific">Hevea brasiliensis</name>
    <name type="common">Para rubber tree</name>
    <name type="synonym">Siphonia brasiliensis</name>
    <dbReference type="NCBI Taxonomy" id="3981"/>
    <lineage>
        <taxon>Eukaryota</taxon>
        <taxon>Viridiplantae</taxon>
        <taxon>Streptophyta</taxon>
        <taxon>Embryophyta</taxon>
        <taxon>Tracheophyta</taxon>
        <taxon>Spermatophyta</taxon>
        <taxon>Magnoliopsida</taxon>
        <taxon>eudicotyledons</taxon>
        <taxon>Gunneridae</taxon>
        <taxon>Pentapetalae</taxon>
        <taxon>rosids</taxon>
        <taxon>fabids</taxon>
        <taxon>Malpighiales</taxon>
        <taxon>Euphorbiaceae</taxon>
        <taxon>Crotonoideae</taxon>
        <taxon>Micrandreae</taxon>
        <taxon>Hevea</taxon>
    </lineage>
</organism>
<dbReference type="GO" id="GO:0043022">
    <property type="term" value="F:ribosome binding"/>
    <property type="evidence" value="ECO:0007669"/>
    <property type="project" value="InterPro"/>
</dbReference>
<dbReference type="Pfam" id="PF01287">
    <property type="entry name" value="eIF-5a"/>
    <property type="match status" value="1"/>
</dbReference>
<dbReference type="Pfam" id="PF25054">
    <property type="entry name" value="PHD_pln"/>
    <property type="match status" value="1"/>
</dbReference>
<dbReference type="InterPro" id="IPR020189">
    <property type="entry name" value="IF5A_C"/>
</dbReference>
<accession>A0A6A6MP17</accession>
<evidence type="ECO:0000313" key="3">
    <source>
        <dbReference type="EMBL" id="KAF2315400.1"/>
    </source>
</evidence>
<evidence type="ECO:0000313" key="4">
    <source>
        <dbReference type="Proteomes" id="UP000467840"/>
    </source>
</evidence>
<dbReference type="SMART" id="SM01376">
    <property type="entry name" value="eIF-5a"/>
    <property type="match status" value="1"/>
</dbReference>
<comment type="caution">
    <text evidence="3">The sequence shown here is derived from an EMBL/GenBank/DDBJ whole genome shotgun (WGS) entry which is preliminary data.</text>
</comment>
<dbReference type="GO" id="GO:0003723">
    <property type="term" value="F:RNA binding"/>
    <property type="evidence" value="ECO:0007669"/>
    <property type="project" value="InterPro"/>
</dbReference>
<dbReference type="SUPFAM" id="SSF50249">
    <property type="entry name" value="Nucleic acid-binding proteins"/>
    <property type="match status" value="1"/>
</dbReference>
<dbReference type="GO" id="GO:0003746">
    <property type="term" value="F:translation elongation factor activity"/>
    <property type="evidence" value="ECO:0007669"/>
    <property type="project" value="InterPro"/>
</dbReference>
<dbReference type="GO" id="GO:0045901">
    <property type="term" value="P:positive regulation of translational elongation"/>
    <property type="evidence" value="ECO:0007669"/>
    <property type="project" value="InterPro"/>
</dbReference>
<dbReference type="AlphaFoldDB" id="A0A6A6MP17"/>
<evidence type="ECO:0000256" key="1">
    <source>
        <dbReference type="SAM" id="MobiDB-lite"/>
    </source>
</evidence>
<dbReference type="InterPro" id="IPR056874">
    <property type="entry name" value="PHD_dom_pln"/>
</dbReference>
<reference evidence="3 4" key="1">
    <citation type="journal article" date="2020" name="Mol. Plant">
        <title>The Chromosome-Based Rubber Tree Genome Provides New Insights into Spurge Genome Evolution and Rubber Biosynthesis.</title>
        <authorList>
            <person name="Liu J."/>
            <person name="Shi C."/>
            <person name="Shi C.C."/>
            <person name="Li W."/>
            <person name="Zhang Q.J."/>
            <person name="Zhang Y."/>
            <person name="Li K."/>
            <person name="Lu H.F."/>
            <person name="Shi C."/>
            <person name="Zhu S.T."/>
            <person name="Xiao Z.Y."/>
            <person name="Nan H."/>
            <person name="Yue Y."/>
            <person name="Zhu X.G."/>
            <person name="Wu Y."/>
            <person name="Hong X.N."/>
            <person name="Fan G.Y."/>
            <person name="Tong Y."/>
            <person name="Zhang D."/>
            <person name="Mao C.L."/>
            <person name="Liu Y.L."/>
            <person name="Hao S.J."/>
            <person name="Liu W.Q."/>
            <person name="Lv M.Q."/>
            <person name="Zhang H.B."/>
            <person name="Liu Y."/>
            <person name="Hu-Tang G.R."/>
            <person name="Wang J.P."/>
            <person name="Wang J.H."/>
            <person name="Sun Y.H."/>
            <person name="Ni S.B."/>
            <person name="Chen W.B."/>
            <person name="Zhang X.C."/>
            <person name="Jiao Y.N."/>
            <person name="Eichler E.E."/>
            <person name="Li G.H."/>
            <person name="Liu X."/>
            <person name="Gao L.Z."/>
        </authorList>
    </citation>
    <scope>NUCLEOTIDE SEQUENCE [LARGE SCALE GENOMIC DNA]</scope>
    <source>
        <strain evidence="4">cv. GT1</strain>
        <tissue evidence="3">Leaf</tissue>
    </source>
</reference>
<name>A0A6A6MP17_HEVBR</name>
<evidence type="ECO:0000259" key="2">
    <source>
        <dbReference type="SMART" id="SM01376"/>
    </source>
</evidence>
<feature type="region of interest" description="Disordered" evidence="1">
    <location>
        <begin position="50"/>
        <end position="103"/>
    </location>
</feature>
<feature type="domain" description="Translation initiation factor 5A C-terminal" evidence="2">
    <location>
        <begin position="123"/>
        <end position="174"/>
    </location>
</feature>
<dbReference type="Proteomes" id="UP000467840">
    <property type="component" value="Chromosome 15"/>
</dbReference>
<dbReference type="Gene3D" id="2.40.50.140">
    <property type="entry name" value="Nucleic acid-binding proteins"/>
    <property type="match status" value="1"/>
</dbReference>
<dbReference type="GO" id="GO:0045905">
    <property type="term" value="P:positive regulation of translational termination"/>
    <property type="evidence" value="ECO:0007669"/>
    <property type="project" value="InterPro"/>
</dbReference>
<protein>
    <recommendedName>
        <fullName evidence="2">Translation initiation factor 5A C-terminal domain-containing protein</fullName>
    </recommendedName>
</protein>
<gene>
    <name evidence="3" type="ORF">GH714_039113</name>
</gene>
<sequence length="211" mass="23550">MCGDVGFPDKLFRCSKCRHRFQHSYCSNYYSEFSESVELCDWCQSEEKNARNGNSSKKSAAGHDSGGVTNRSEYSGDKIKQHDREESTAEKGKSSSGVPSPRTATRRLESVLCITSVTIHVPHVTCTDYQLIDISEDGFVSLLTENGHTEDDLRLPTDENLLSQEDYASAIVEKYGSNYESPPIFDIDKWIEVSGGFNKRRVYGFGSSAKS</sequence>